<dbReference type="OrthoDB" id="443193at2759"/>
<reference evidence="1" key="1">
    <citation type="submission" date="2021-02" db="EMBL/GenBank/DDBJ databases">
        <authorList>
            <person name="Dougan E. K."/>
            <person name="Rhodes N."/>
            <person name="Thang M."/>
            <person name="Chan C."/>
        </authorList>
    </citation>
    <scope>NUCLEOTIDE SEQUENCE</scope>
</reference>
<gene>
    <name evidence="1" type="ORF">SPIL2461_LOCUS1504</name>
</gene>
<dbReference type="AlphaFoldDB" id="A0A812IYD7"/>
<dbReference type="Proteomes" id="UP000649617">
    <property type="component" value="Unassembled WGS sequence"/>
</dbReference>
<keyword evidence="2" id="KW-1185">Reference proteome</keyword>
<evidence type="ECO:0000313" key="1">
    <source>
        <dbReference type="EMBL" id="CAE7191405.1"/>
    </source>
</evidence>
<name>A0A812IYD7_SYMPI</name>
<evidence type="ECO:0000313" key="2">
    <source>
        <dbReference type="Proteomes" id="UP000649617"/>
    </source>
</evidence>
<organism evidence="1 2">
    <name type="scientific">Symbiodinium pilosum</name>
    <name type="common">Dinoflagellate</name>
    <dbReference type="NCBI Taxonomy" id="2952"/>
    <lineage>
        <taxon>Eukaryota</taxon>
        <taxon>Sar</taxon>
        <taxon>Alveolata</taxon>
        <taxon>Dinophyceae</taxon>
        <taxon>Suessiales</taxon>
        <taxon>Symbiodiniaceae</taxon>
        <taxon>Symbiodinium</taxon>
    </lineage>
</organism>
<accession>A0A812IYD7</accession>
<comment type="caution">
    <text evidence="1">The sequence shown here is derived from an EMBL/GenBank/DDBJ whole genome shotgun (WGS) entry which is preliminary data.</text>
</comment>
<proteinExistence type="predicted"/>
<protein>
    <submittedName>
        <fullName evidence="1">Uncharacterized protein</fullName>
    </submittedName>
</protein>
<dbReference type="EMBL" id="CAJNIZ010001459">
    <property type="protein sequence ID" value="CAE7191405.1"/>
    <property type="molecule type" value="Genomic_DNA"/>
</dbReference>
<feature type="non-terminal residue" evidence="1">
    <location>
        <position position="448"/>
    </location>
</feature>
<sequence>AAGETFQTCCRQTLELQVPSVNFVTPARTRPSPFHPAAMQREPGPAAGQASGSFQCFALTSEFFDQTPQLPPWPAPQRCPSGLKIYPIAIGIADELIVPCIPLKRFDYALVWPGDRRTYSFNHRISEDTVAYHENLRQAWFALTRPKGGWDCLRHYEILAAGSMPYFLDLKRRPAKKAAFLPMHLLRVAKTLPGVYEGRIDPSTFSIRTCVRPCGKYLETMAPLLRYTKQRLAASKLAEYLLSHLRVHRRSVLFLLPPDGYHTGGYASRNMFYGLRRVLGPENVVDYPMFAEMYAAHGRMDMSTTGLLHAPAIQLNSSQVEDWLRARKFGAVIYSNARAPLLFWDLVVSLYAPEEVAFLDGFDHANGSNILRLAPHGRYFLREMEEGCPTGPYTWNSDGNASATEKVRRLFAVACFVLLEDAIAATGAFVACGERMISSAIPVHSGAR</sequence>